<dbReference type="HOGENOM" id="CLU_105444_2_0_4"/>
<evidence type="ECO:0000313" key="1">
    <source>
        <dbReference type="EMBL" id="ABD70772.1"/>
    </source>
</evidence>
<dbReference type="eggNOG" id="ENOG503383V">
    <property type="taxonomic scope" value="Bacteria"/>
</dbReference>
<dbReference type="Proteomes" id="UP000008332">
    <property type="component" value="Chromosome"/>
</dbReference>
<gene>
    <name evidence="1" type="ordered locus">Rfer_3062</name>
</gene>
<dbReference type="Pfam" id="PF18143">
    <property type="entry name" value="HAD_SAK_2"/>
    <property type="match status" value="1"/>
</dbReference>
<dbReference type="EMBL" id="CP000267">
    <property type="protein sequence ID" value="ABD70772.1"/>
    <property type="molecule type" value="Genomic_DNA"/>
</dbReference>
<dbReference type="AlphaFoldDB" id="Q21TY1"/>
<keyword evidence="2" id="KW-1185">Reference proteome</keyword>
<evidence type="ECO:0000313" key="2">
    <source>
        <dbReference type="Proteomes" id="UP000008332"/>
    </source>
</evidence>
<name>Q21TY1_ALBFT</name>
<organism evidence="1 2">
    <name type="scientific">Albidiferax ferrireducens (strain ATCC BAA-621 / DSM 15236 / T118)</name>
    <name type="common">Rhodoferax ferrireducens</name>
    <dbReference type="NCBI Taxonomy" id="338969"/>
    <lineage>
        <taxon>Bacteria</taxon>
        <taxon>Pseudomonadati</taxon>
        <taxon>Pseudomonadota</taxon>
        <taxon>Betaproteobacteria</taxon>
        <taxon>Burkholderiales</taxon>
        <taxon>Comamonadaceae</taxon>
        <taxon>Rhodoferax</taxon>
    </lineage>
</organism>
<proteinExistence type="predicted"/>
<sequence length="157" mass="17254">MGENGSMGAQKILLFLDFDGVMHAVDDPHLFGHEEHLARVLTDFPTVEIVISSAWRKTNTLANMKKFFLTDLRARVVGVTPVFRIGEANTSVTPGARYHEIQRYLAASCDPGRPWIALDDDPVFFPPGCAELVLCDPKFGFGPGAEVRLRAALTALI</sequence>
<protein>
    <submittedName>
        <fullName evidence="1">Uncharacterized protein</fullName>
    </submittedName>
</protein>
<dbReference type="KEGG" id="rfr:Rfer_3062"/>
<dbReference type="STRING" id="338969.Rfer_3062"/>
<reference evidence="2" key="1">
    <citation type="submission" date="2006-02" db="EMBL/GenBank/DDBJ databases">
        <title>Complete sequence of chromosome of Rhodoferax ferrireducens DSM 15236.</title>
        <authorList>
            <person name="Copeland A."/>
            <person name="Lucas S."/>
            <person name="Lapidus A."/>
            <person name="Barry K."/>
            <person name="Detter J.C."/>
            <person name="Glavina del Rio T."/>
            <person name="Hammon N."/>
            <person name="Israni S."/>
            <person name="Pitluck S."/>
            <person name="Brettin T."/>
            <person name="Bruce D."/>
            <person name="Han C."/>
            <person name="Tapia R."/>
            <person name="Gilna P."/>
            <person name="Kiss H."/>
            <person name="Schmutz J."/>
            <person name="Larimer F."/>
            <person name="Land M."/>
            <person name="Kyrpides N."/>
            <person name="Ivanova N."/>
            <person name="Richardson P."/>
        </authorList>
    </citation>
    <scope>NUCLEOTIDE SEQUENCE [LARGE SCALE GENOMIC DNA]</scope>
    <source>
        <strain evidence="2">ATCC BAA-621 / DSM 15236 / T118</strain>
    </source>
</reference>
<accession>Q21TY1</accession>